<dbReference type="GO" id="GO:0035438">
    <property type="term" value="F:cyclic-di-GMP binding"/>
    <property type="evidence" value="ECO:0007669"/>
    <property type="project" value="InterPro"/>
</dbReference>
<feature type="transmembrane region" description="Helical" evidence="1">
    <location>
        <begin position="235"/>
        <end position="253"/>
    </location>
</feature>
<organism evidence="3 4">
    <name type="scientific">Methylobacter tundripaludum</name>
    <dbReference type="NCBI Taxonomy" id="173365"/>
    <lineage>
        <taxon>Bacteria</taxon>
        <taxon>Pseudomonadati</taxon>
        <taxon>Pseudomonadota</taxon>
        <taxon>Gammaproteobacteria</taxon>
        <taxon>Methylococcales</taxon>
        <taxon>Methylococcaceae</taxon>
        <taxon>Methylobacter</taxon>
    </lineage>
</organism>
<comment type="caution">
    <text evidence="3">The sequence shown here is derived from an EMBL/GenBank/DDBJ whole genome shotgun (WGS) entry which is preliminary data.</text>
</comment>
<feature type="domain" description="PilZ" evidence="2">
    <location>
        <begin position="84"/>
        <end position="161"/>
    </location>
</feature>
<keyword evidence="4" id="KW-1185">Reference proteome</keyword>
<dbReference type="InterPro" id="IPR009875">
    <property type="entry name" value="PilZ_domain"/>
</dbReference>
<keyword evidence="1" id="KW-0812">Transmembrane</keyword>
<proteinExistence type="predicted"/>
<gene>
    <name evidence="3" type="ORF">B0F88_102188</name>
</gene>
<accession>A0A2S6H6U6</accession>
<feature type="transmembrane region" description="Helical" evidence="1">
    <location>
        <begin position="169"/>
        <end position="189"/>
    </location>
</feature>
<evidence type="ECO:0000313" key="4">
    <source>
        <dbReference type="Proteomes" id="UP000238071"/>
    </source>
</evidence>
<dbReference type="EMBL" id="PTIY01000002">
    <property type="protein sequence ID" value="PPK73209.1"/>
    <property type="molecule type" value="Genomic_DNA"/>
</dbReference>
<dbReference type="OrthoDB" id="5573658at2"/>
<keyword evidence="1" id="KW-0472">Membrane</keyword>
<dbReference type="Gene3D" id="2.40.10.220">
    <property type="entry name" value="predicted glycosyltransferase like domains"/>
    <property type="match status" value="1"/>
</dbReference>
<evidence type="ECO:0000313" key="3">
    <source>
        <dbReference type="EMBL" id="PPK73209.1"/>
    </source>
</evidence>
<dbReference type="AlphaFoldDB" id="A0A2S6H6U6"/>
<keyword evidence="1" id="KW-1133">Transmembrane helix</keyword>
<evidence type="ECO:0000256" key="1">
    <source>
        <dbReference type="SAM" id="Phobius"/>
    </source>
</evidence>
<dbReference type="Proteomes" id="UP000238071">
    <property type="component" value="Unassembled WGS sequence"/>
</dbReference>
<name>A0A2S6H6U6_9GAMM</name>
<dbReference type="Pfam" id="PF07238">
    <property type="entry name" value="PilZ"/>
    <property type="match status" value="1"/>
</dbReference>
<reference evidence="3 4" key="1">
    <citation type="submission" date="2018-02" db="EMBL/GenBank/DDBJ databases">
        <title>Subsurface microbial communities from deep shales in Ohio and West Virginia, USA.</title>
        <authorList>
            <person name="Wrighton K."/>
        </authorList>
    </citation>
    <scope>NUCLEOTIDE SEQUENCE [LARGE SCALE GENOMIC DNA]</scope>
    <source>
        <strain evidence="3 4">OWC-G53F</strain>
    </source>
</reference>
<sequence length="309" mass="35319">MDKVGMMKNKNRRAAFRIYDEVNLFYKKIDEQLVTDPYATADEILDIPPSTINVEHRVRGVTLLPGLKKNVPDWQFKEDGVRNVNISASGIAFNCDDALKEGDYLAIKILLISTMTIIVTCCKVVYCRDSDPNQTHFPYFVGAHFVSMENADRELLVEHVAKHKARQNIVRGFILGTVVTVIAVPDVAFDLLSGLVHFLFVNILHFLHLAFEFIESSLDHFVEHLFHTDTHQTQIIVFYILVAFVIAGLYWLWRALPPFCRRCKENLFSYCAHKKASLLYYWEELSLLNKIKLVVIGVAAIAAYVSFGF</sequence>
<feature type="transmembrane region" description="Helical" evidence="1">
    <location>
        <begin position="287"/>
        <end position="307"/>
    </location>
</feature>
<evidence type="ECO:0000259" key="2">
    <source>
        <dbReference type="Pfam" id="PF07238"/>
    </source>
</evidence>
<protein>
    <submittedName>
        <fullName evidence="3">PilZ domain-containing protein</fullName>
    </submittedName>
</protein>